<dbReference type="InterPro" id="IPR049039">
    <property type="entry name" value="RMD1-3_a_helical_rpt"/>
</dbReference>
<proteinExistence type="predicted"/>
<dbReference type="Pfam" id="PF21033">
    <property type="entry name" value="RMD1-3"/>
    <property type="match status" value="1"/>
</dbReference>
<keyword evidence="4" id="KW-0677">Repeat</keyword>
<evidence type="ECO:0000256" key="1">
    <source>
        <dbReference type="ARBA" id="ARBA00004245"/>
    </source>
</evidence>
<keyword evidence="3" id="KW-0963">Cytoplasm</keyword>
<organism evidence="9 10">
    <name type="scientific">Calicophoron daubneyi</name>
    <name type="common">Rumen fluke</name>
    <name type="synonym">Paramphistomum daubneyi</name>
    <dbReference type="NCBI Taxonomy" id="300641"/>
    <lineage>
        <taxon>Eukaryota</taxon>
        <taxon>Metazoa</taxon>
        <taxon>Spiralia</taxon>
        <taxon>Lophotrochozoa</taxon>
        <taxon>Platyhelminthes</taxon>
        <taxon>Trematoda</taxon>
        <taxon>Digenea</taxon>
        <taxon>Plagiorchiida</taxon>
        <taxon>Pronocephalata</taxon>
        <taxon>Paramphistomoidea</taxon>
        <taxon>Paramphistomidae</taxon>
        <taxon>Calicophoron</taxon>
    </lineage>
</organism>
<dbReference type="PANTHER" id="PTHR16056">
    <property type="entry name" value="REGULATOR OF MICROTUBULE DYNAMICS PROTEIN"/>
    <property type="match status" value="1"/>
</dbReference>
<dbReference type="SUPFAM" id="SSF48452">
    <property type="entry name" value="TPR-like"/>
    <property type="match status" value="1"/>
</dbReference>
<dbReference type="EMBL" id="CAXLJL010000700">
    <property type="protein sequence ID" value="CAL5140084.1"/>
    <property type="molecule type" value="Genomic_DNA"/>
</dbReference>
<dbReference type="PANTHER" id="PTHR16056:SF16">
    <property type="entry name" value="REGULATOR OF MICROTUBULE DYNAMICS PROTEIN 1"/>
    <property type="match status" value="1"/>
</dbReference>
<keyword evidence="5" id="KW-0802">TPR repeat</keyword>
<gene>
    <name evidence="9" type="ORF">CDAUBV1_LOCUS15273</name>
</gene>
<evidence type="ECO:0000256" key="8">
    <source>
        <dbReference type="ARBA" id="ARBA00041958"/>
    </source>
</evidence>
<evidence type="ECO:0000256" key="6">
    <source>
        <dbReference type="ARBA" id="ARBA00023212"/>
    </source>
</evidence>
<evidence type="ECO:0000256" key="4">
    <source>
        <dbReference type="ARBA" id="ARBA00022737"/>
    </source>
</evidence>
<evidence type="ECO:0000256" key="7">
    <source>
        <dbReference type="ARBA" id="ARBA00039966"/>
    </source>
</evidence>
<keyword evidence="6" id="KW-0206">Cytoskeleton</keyword>
<comment type="subcellular location">
    <subcellularLocation>
        <location evidence="1">Cytoplasm</location>
        <location evidence="1">Cytoskeleton</location>
    </subcellularLocation>
</comment>
<evidence type="ECO:0000256" key="3">
    <source>
        <dbReference type="ARBA" id="ARBA00022490"/>
    </source>
</evidence>
<reference evidence="9" key="1">
    <citation type="submission" date="2024-06" db="EMBL/GenBank/DDBJ databases">
        <authorList>
            <person name="Liu X."/>
            <person name="Lenzi L."/>
            <person name="Haldenby T S."/>
            <person name="Uol C."/>
        </authorList>
    </citation>
    <scope>NUCLEOTIDE SEQUENCE</scope>
</reference>
<dbReference type="GO" id="GO:0097431">
    <property type="term" value="C:mitotic spindle pole"/>
    <property type="evidence" value="ECO:0007669"/>
    <property type="project" value="TreeGrafter"/>
</dbReference>
<dbReference type="Gene3D" id="1.25.40.10">
    <property type="entry name" value="Tetratricopeptide repeat domain"/>
    <property type="match status" value="1"/>
</dbReference>
<accession>A0AAV2TV83</accession>
<dbReference type="GO" id="GO:0005876">
    <property type="term" value="C:spindle microtubule"/>
    <property type="evidence" value="ECO:0007669"/>
    <property type="project" value="TreeGrafter"/>
</dbReference>
<comment type="caution">
    <text evidence="9">The sequence shown here is derived from an EMBL/GenBank/DDBJ whole genome shotgun (WGS) entry which is preliminary data.</text>
</comment>
<dbReference type="GO" id="GO:0008017">
    <property type="term" value="F:microtubule binding"/>
    <property type="evidence" value="ECO:0007669"/>
    <property type="project" value="TreeGrafter"/>
</dbReference>
<sequence>MDNFTGEDDEEFENPSQLVSELTSLINDGSYETARKLFLQYIKNEDFQTAPVYFCAVSLCSHLAEVYGHSDKLKYGRYITKGYRYAKAGFAKDETHANCAKYRAIFLSMVSKYRGLYYWIKNSYKMREYWLKAQELNPGDAQVLKGMGMWCYEVAGWNFIQRKVAAALFPLIPRATYQEAIKLLTEAESKSMKTNAVDLLNIARCYMKLNRLETAKTYLEEIMICTAEDPDTENAKREAIDLWGK</sequence>
<evidence type="ECO:0000256" key="5">
    <source>
        <dbReference type="ARBA" id="ARBA00022803"/>
    </source>
</evidence>
<dbReference type="AlphaFoldDB" id="A0AAV2TV83"/>
<dbReference type="Proteomes" id="UP001497525">
    <property type="component" value="Unassembled WGS sequence"/>
</dbReference>
<name>A0AAV2TV83_CALDB</name>
<evidence type="ECO:0000256" key="2">
    <source>
        <dbReference type="ARBA" id="ARBA00011375"/>
    </source>
</evidence>
<evidence type="ECO:0000313" key="9">
    <source>
        <dbReference type="EMBL" id="CAL5140084.1"/>
    </source>
</evidence>
<protein>
    <recommendedName>
        <fullName evidence="7">Regulator of microtubule dynamics protein 1</fullName>
    </recommendedName>
    <alternativeName>
        <fullName evidence="8">Protein FAM82B</fullName>
    </alternativeName>
</protein>
<evidence type="ECO:0000313" key="10">
    <source>
        <dbReference type="Proteomes" id="UP001497525"/>
    </source>
</evidence>
<dbReference type="InterPro" id="IPR011990">
    <property type="entry name" value="TPR-like_helical_dom_sf"/>
</dbReference>
<dbReference type="GO" id="GO:0005737">
    <property type="term" value="C:cytoplasm"/>
    <property type="evidence" value="ECO:0007669"/>
    <property type="project" value="TreeGrafter"/>
</dbReference>
<comment type="subunit">
    <text evidence="2">Interacts with microtubules.</text>
</comment>